<dbReference type="EMBL" id="FXLY01000005">
    <property type="protein sequence ID" value="SMN20477.1"/>
    <property type="molecule type" value="Genomic_DNA"/>
</dbReference>
<feature type="binding site" evidence="11">
    <location>
        <position position="152"/>
    </location>
    <ligand>
        <name>FAD</name>
        <dbReference type="ChEBI" id="CHEBI:57692"/>
    </ligand>
</feature>
<evidence type="ECO:0000256" key="1">
    <source>
        <dbReference type="ARBA" id="ARBA00001974"/>
    </source>
</evidence>
<dbReference type="CDD" id="cd06183">
    <property type="entry name" value="cyt_b5_reduct_like"/>
    <property type="match status" value="1"/>
</dbReference>
<name>A0A1X7R478_9SACH</name>
<dbReference type="FunFam" id="3.40.50.80:FF:000009">
    <property type="entry name" value="NADH-cytochrome b5 reductase"/>
    <property type="match status" value="1"/>
</dbReference>
<gene>
    <name evidence="15" type="ORF">KASA_0N04609G</name>
</gene>
<keyword evidence="5 13" id="KW-0812">Transmembrane</keyword>
<dbReference type="SUPFAM" id="SSF63380">
    <property type="entry name" value="Riboflavin synthase domain-like"/>
    <property type="match status" value="1"/>
</dbReference>
<evidence type="ECO:0000256" key="11">
    <source>
        <dbReference type="PIRSR" id="PIRSR601834-1"/>
    </source>
</evidence>
<dbReference type="FunFam" id="2.40.30.10:FF:000069">
    <property type="entry name" value="NADH-cytochrome b5 reductase"/>
    <property type="match status" value="1"/>
</dbReference>
<keyword evidence="7 13" id="KW-1133">Transmembrane helix</keyword>
<feature type="binding site" evidence="11">
    <location>
        <position position="126"/>
    </location>
    <ligand>
        <name>FAD</name>
        <dbReference type="ChEBI" id="CHEBI:57692"/>
    </ligand>
</feature>
<organism evidence="15 16">
    <name type="scientific">Maudiozyma saulgeensis</name>
    <dbReference type="NCBI Taxonomy" id="1789683"/>
    <lineage>
        <taxon>Eukaryota</taxon>
        <taxon>Fungi</taxon>
        <taxon>Dikarya</taxon>
        <taxon>Ascomycota</taxon>
        <taxon>Saccharomycotina</taxon>
        <taxon>Saccharomycetes</taxon>
        <taxon>Saccharomycetales</taxon>
        <taxon>Saccharomycetaceae</taxon>
        <taxon>Maudiozyma</taxon>
    </lineage>
</organism>
<evidence type="ECO:0000256" key="5">
    <source>
        <dbReference type="ARBA" id="ARBA00022692"/>
    </source>
</evidence>
<feature type="binding site" evidence="11">
    <location>
        <position position="143"/>
    </location>
    <ligand>
        <name>FAD</name>
        <dbReference type="ChEBI" id="CHEBI:57692"/>
    </ligand>
</feature>
<dbReference type="Pfam" id="PF00175">
    <property type="entry name" value="NAD_binding_1"/>
    <property type="match status" value="1"/>
</dbReference>
<dbReference type="PRINTS" id="PR00406">
    <property type="entry name" value="CYTB5RDTASE"/>
</dbReference>
<dbReference type="InterPro" id="IPR017927">
    <property type="entry name" value="FAD-bd_FR_type"/>
</dbReference>
<keyword evidence="8 12" id="KW-0560">Oxidoreductase</keyword>
<comment type="similarity">
    <text evidence="3 12">Belongs to the flavoprotein pyridine nucleotide cytochrome reductase family.</text>
</comment>
<dbReference type="GO" id="GO:0090524">
    <property type="term" value="F:cytochrome-b5 reductase activity, acting on NADH"/>
    <property type="evidence" value="ECO:0007669"/>
    <property type="project" value="UniProtKB-EC"/>
</dbReference>
<evidence type="ECO:0000259" key="14">
    <source>
        <dbReference type="PROSITE" id="PS51384"/>
    </source>
</evidence>
<dbReference type="InterPro" id="IPR001834">
    <property type="entry name" value="CBR-like"/>
</dbReference>
<evidence type="ECO:0000256" key="2">
    <source>
        <dbReference type="ARBA" id="ARBA00004370"/>
    </source>
</evidence>
<feature type="binding site" evidence="11">
    <location>
        <position position="145"/>
    </location>
    <ligand>
        <name>FAD</name>
        <dbReference type="ChEBI" id="CHEBI:57692"/>
    </ligand>
</feature>
<dbReference type="PANTHER" id="PTHR19370:SF143">
    <property type="entry name" value="PLASMA MEMBRANE-ASSOCIATED COENZYME Q6 REDUCTASE PGA3"/>
    <property type="match status" value="1"/>
</dbReference>
<dbReference type="Gene3D" id="3.40.50.80">
    <property type="entry name" value="Nucleotide-binding domain of ferredoxin-NADP reductase (FNR) module"/>
    <property type="match status" value="1"/>
</dbReference>
<evidence type="ECO:0000256" key="6">
    <source>
        <dbReference type="ARBA" id="ARBA00022827"/>
    </source>
</evidence>
<dbReference type="PROSITE" id="PS51384">
    <property type="entry name" value="FAD_FR"/>
    <property type="match status" value="1"/>
</dbReference>
<feature type="binding site" evidence="11">
    <location>
        <position position="194"/>
    </location>
    <ligand>
        <name>FAD</name>
        <dbReference type="ChEBI" id="CHEBI:57692"/>
    </ligand>
</feature>
<feature type="binding site" evidence="11">
    <location>
        <position position="128"/>
    </location>
    <ligand>
        <name>FAD</name>
        <dbReference type="ChEBI" id="CHEBI:57692"/>
    </ligand>
</feature>
<evidence type="ECO:0000256" key="3">
    <source>
        <dbReference type="ARBA" id="ARBA00006105"/>
    </source>
</evidence>
<evidence type="ECO:0000256" key="12">
    <source>
        <dbReference type="RuleBase" id="RU361226"/>
    </source>
</evidence>
<dbReference type="PANTHER" id="PTHR19370">
    <property type="entry name" value="NADH-CYTOCHROME B5 REDUCTASE"/>
    <property type="match status" value="1"/>
</dbReference>
<dbReference type="Proteomes" id="UP000196158">
    <property type="component" value="Unassembled WGS sequence"/>
</dbReference>
<sequence>MADPIAVLGDDQPNILDQPIHGIIIPSTLFVVGISIISYMTGDVRYLAGILLFAALLGVRALRAFQRRQSLFTDRWTPLELEDQTLISKNTALYRFRLKTKIESLPIPAGHHVAVRVPIDGENVVRYYNPISSKIEAGYLDLLIKSYPNGVVSRYFASLQTGMTVDFKGPMGKFNYVPNSYKTLSIVAGGTGITPVLQILNEVITVPEDFTKVHLIYANDTEKDILLKEELDEMAEKYPNFEVHYVVRHPKQSWKGDSGLVTMDQMSRYLPPYSQENRLIICGPDPMERLVLEHARQLGWKQDGSASFADDQVFVFE</sequence>
<proteinExistence type="inferred from homology"/>
<feature type="transmembrane region" description="Helical" evidence="13">
    <location>
        <begin position="20"/>
        <end position="40"/>
    </location>
</feature>
<evidence type="ECO:0000256" key="13">
    <source>
        <dbReference type="SAM" id="Phobius"/>
    </source>
</evidence>
<protein>
    <recommendedName>
        <fullName evidence="12">NADH-cytochrome b5 reductase</fullName>
        <ecNumber evidence="12">1.6.2.2</ecNumber>
    </recommendedName>
</protein>
<dbReference type="GO" id="GO:0016020">
    <property type="term" value="C:membrane"/>
    <property type="evidence" value="ECO:0007669"/>
    <property type="project" value="UniProtKB-SubCell"/>
</dbReference>
<dbReference type="InterPro" id="IPR039261">
    <property type="entry name" value="FNR_nucleotide-bd"/>
</dbReference>
<keyword evidence="6 11" id="KW-0274">FAD</keyword>
<evidence type="ECO:0000313" key="16">
    <source>
        <dbReference type="Proteomes" id="UP000196158"/>
    </source>
</evidence>
<evidence type="ECO:0000256" key="7">
    <source>
        <dbReference type="ARBA" id="ARBA00022989"/>
    </source>
</evidence>
<keyword evidence="9 12" id="KW-0520">NAD</keyword>
<evidence type="ECO:0000256" key="10">
    <source>
        <dbReference type="ARBA" id="ARBA00023136"/>
    </source>
</evidence>
<accession>A0A1X7R478</accession>
<dbReference type="SUPFAM" id="SSF52343">
    <property type="entry name" value="Ferredoxin reductase-like, C-terminal NADP-linked domain"/>
    <property type="match status" value="1"/>
</dbReference>
<feature type="domain" description="FAD-binding FR-type" evidence="14">
    <location>
        <begin position="74"/>
        <end position="177"/>
    </location>
</feature>
<dbReference type="AlphaFoldDB" id="A0A1X7R478"/>
<comment type="catalytic activity">
    <reaction evidence="12">
        <text>2 Fe(III)-[cytochrome b5] + NADH = 2 Fe(II)-[cytochrome b5] + NAD(+) + H(+)</text>
        <dbReference type="Rhea" id="RHEA:46680"/>
        <dbReference type="Rhea" id="RHEA-COMP:10438"/>
        <dbReference type="Rhea" id="RHEA-COMP:10439"/>
        <dbReference type="ChEBI" id="CHEBI:15378"/>
        <dbReference type="ChEBI" id="CHEBI:29033"/>
        <dbReference type="ChEBI" id="CHEBI:29034"/>
        <dbReference type="ChEBI" id="CHEBI:57540"/>
        <dbReference type="ChEBI" id="CHEBI:57945"/>
        <dbReference type="EC" id="1.6.2.2"/>
    </reaction>
</comment>
<dbReference type="InterPro" id="IPR008333">
    <property type="entry name" value="Cbr1-like_FAD-bd_dom"/>
</dbReference>
<dbReference type="InterPro" id="IPR001709">
    <property type="entry name" value="Flavoprot_Pyr_Nucl_cyt_Rdtase"/>
</dbReference>
<keyword evidence="16" id="KW-1185">Reference proteome</keyword>
<reference evidence="15 16" key="1">
    <citation type="submission" date="2017-04" db="EMBL/GenBank/DDBJ databases">
        <authorList>
            <person name="Afonso C.L."/>
            <person name="Miller P.J."/>
            <person name="Scott M.A."/>
            <person name="Spackman E."/>
            <person name="Goraichik I."/>
            <person name="Dimitrov K.M."/>
            <person name="Suarez D.L."/>
            <person name="Swayne D.E."/>
        </authorList>
    </citation>
    <scope>NUCLEOTIDE SEQUENCE [LARGE SCALE GENOMIC DNA]</scope>
</reference>
<dbReference type="OrthoDB" id="432685at2759"/>
<evidence type="ECO:0000256" key="9">
    <source>
        <dbReference type="ARBA" id="ARBA00023027"/>
    </source>
</evidence>
<dbReference type="InterPro" id="IPR017938">
    <property type="entry name" value="Riboflavin_synthase-like_b-brl"/>
</dbReference>
<keyword evidence="4 11" id="KW-0285">Flavoprotein</keyword>
<dbReference type="EC" id="1.6.2.2" evidence="12"/>
<dbReference type="InterPro" id="IPR001433">
    <property type="entry name" value="OxRdtase_FAD/NAD-bd"/>
</dbReference>
<evidence type="ECO:0000313" key="15">
    <source>
        <dbReference type="EMBL" id="SMN20477.1"/>
    </source>
</evidence>
<dbReference type="GO" id="GO:0006696">
    <property type="term" value="P:ergosterol biosynthetic process"/>
    <property type="evidence" value="ECO:0007669"/>
    <property type="project" value="TreeGrafter"/>
</dbReference>
<dbReference type="Gene3D" id="2.40.30.10">
    <property type="entry name" value="Translation factors"/>
    <property type="match status" value="1"/>
</dbReference>
<evidence type="ECO:0000256" key="8">
    <source>
        <dbReference type="ARBA" id="ARBA00023002"/>
    </source>
</evidence>
<dbReference type="STRING" id="1789683.A0A1X7R478"/>
<dbReference type="Pfam" id="PF00970">
    <property type="entry name" value="FAD_binding_6"/>
    <property type="match status" value="1"/>
</dbReference>
<comment type="subcellular location">
    <subcellularLocation>
        <location evidence="2">Membrane</location>
    </subcellularLocation>
</comment>
<dbReference type="PRINTS" id="PR00371">
    <property type="entry name" value="FPNCR"/>
</dbReference>
<evidence type="ECO:0000256" key="4">
    <source>
        <dbReference type="ARBA" id="ARBA00022630"/>
    </source>
</evidence>
<feature type="binding site" evidence="11">
    <location>
        <position position="153"/>
    </location>
    <ligand>
        <name>FAD</name>
        <dbReference type="ChEBI" id="CHEBI:57692"/>
    </ligand>
</feature>
<feature type="transmembrane region" description="Helical" evidence="13">
    <location>
        <begin position="46"/>
        <end position="65"/>
    </location>
</feature>
<keyword evidence="10 13" id="KW-0472">Membrane</keyword>
<comment type="cofactor">
    <cofactor evidence="1 11 12">
        <name>FAD</name>
        <dbReference type="ChEBI" id="CHEBI:57692"/>
    </cofactor>
</comment>